<evidence type="ECO:0000256" key="2">
    <source>
        <dbReference type="ARBA" id="ARBA00002451"/>
    </source>
</evidence>
<comment type="subcellular location">
    <subcellularLocation>
        <location evidence="3">Secreted</location>
        <location evidence="3">Extracellular space</location>
    </subcellularLocation>
</comment>
<sequence>MRGLYLLSFAALWSLSTANPLRTMVVHDSIRAVPSGFASAGTVSPSQQLKLRIALTQSDIAGLEAKTLAVSDPASPLYGQHLTPEEVATYVSPAPETLSGVSSWLSENKIASKSISPAGDMLEISLSVQDANTLLAAQFESFTHIASGKNSIRTLSYSVPAALSSHIQFVHPTTSFTPPLAKTLTMTAVSSEQKRAAENTTCTTLFTPSCAQAAYSIPTTKATSPKNGIAVAGYANQYANSQDLSTFLTKMRPDLGNVSFAVDLIDGGANEQYLGEAGDEADLDVQYTVGIASGVPVTFISVGFDSTDGIDGFIDIVNYIMAMPAATRPTVLSSSYGFNENELSLSVATSVCNAYMQLGAIGVSTLFATGDGGVGGFSSGTTSCPAFVPTTPASCPFVTSVGGTQGLPPQTGAALSSGGFSNYFAVPSYQTTDAKSYASAMGSQFSGMYNKTGRGYPDVSAQASNVEIIWTGQLYTVGGTSCATPIFASVIALLNDRLLAAGKPVMGFLNPWLYSAAGRATLTDVTSGTNPGCNTAGFSATAGWDPVTGLGTPNFDKMLAALGL</sequence>
<keyword evidence="14" id="KW-0325">Glycoprotein</keyword>
<dbReference type="GO" id="GO:0005576">
    <property type="term" value="C:extracellular region"/>
    <property type="evidence" value="ECO:0007669"/>
    <property type="project" value="UniProtKB-SubCell"/>
</dbReference>
<organism evidence="18 19">
    <name type="scientific">Roridomyces roridus</name>
    <dbReference type="NCBI Taxonomy" id="1738132"/>
    <lineage>
        <taxon>Eukaryota</taxon>
        <taxon>Fungi</taxon>
        <taxon>Dikarya</taxon>
        <taxon>Basidiomycota</taxon>
        <taxon>Agaricomycotina</taxon>
        <taxon>Agaricomycetes</taxon>
        <taxon>Agaricomycetidae</taxon>
        <taxon>Agaricales</taxon>
        <taxon>Marasmiineae</taxon>
        <taxon>Mycenaceae</taxon>
        <taxon>Roridomyces</taxon>
    </lineage>
</organism>
<reference evidence="18" key="1">
    <citation type="submission" date="2023-03" db="EMBL/GenBank/DDBJ databases">
        <title>Massive genome expansion in bonnet fungi (Mycena s.s.) driven by repeated elements and novel gene families across ecological guilds.</title>
        <authorList>
            <consortium name="Lawrence Berkeley National Laboratory"/>
            <person name="Harder C.B."/>
            <person name="Miyauchi S."/>
            <person name="Viragh M."/>
            <person name="Kuo A."/>
            <person name="Thoen E."/>
            <person name="Andreopoulos B."/>
            <person name="Lu D."/>
            <person name="Skrede I."/>
            <person name="Drula E."/>
            <person name="Henrissat B."/>
            <person name="Morin E."/>
            <person name="Kohler A."/>
            <person name="Barry K."/>
            <person name="LaButti K."/>
            <person name="Morin E."/>
            <person name="Salamov A."/>
            <person name="Lipzen A."/>
            <person name="Mereny Z."/>
            <person name="Hegedus B."/>
            <person name="Baldrian P."/>
            <person name="Stursova M."/>
            <person name="Weitz H."/>
            <person name="Taylor A."/>
            <person name="Grigoriev I.V."/>
            <person name="Nagy L.G."/>
            <person name="Martin F."/>
            <person name="Kauserud H."/>
        </authorList>
    </citation>
    <scope>NUCLEOTIDE SEQUENCE</scope>
    <source>
        <strain evidence="18">9284</strain>
    </source>
</reference>
<dbReference type="EMBL" id="JARKIF010000012">
    <property type="protein sequence ID" value="KAJ7626137.1"/>
    <property type="molecule type" value="Genomic_DNA"/>
</dbReference>
<evidence type="ECO:0000256" key="6">
    <source>
        <dbReference type="ARBA" id="ARBA00022670"/>
    </source>
</evidence>
<dbReference type="Gene3D" id="3.40.50.200">
    <property type="entry name" value="Peptidase S8/S53 domain"/>
    <property type="match status" value="1"/>
</dbReference>
<keyword evidence="11 15" id="KW-0106">Calcium</keyword>
<comment type="cofactor">
    <cofactor evidence="15">
        <name>Ca(2+)</name>
        <dbReference type="ChEBI" id="CHEBI:29108"/>
    </cofactor>
    <text evidence="15">Binds 1 Ca(2+) ion per subunit.</text>
</comment>
<keyword evidence="13" id="KW-0865">Zymogen</keyword>
<evidence type="ECO:0000256" key="8">
    <source>
        <dbReference type="ARBA" id="ARBA00022729"/>
    </source>
</evidence>
<evidence type="ECO:0000256" key="4">
    <source>
        <dbReference type="ARBA" id="ARBA00012462"/>
    </source>
</evidence>
<evidence type="ECO:0000256" key="10">
    <source>
        <dbReference type="ARBA" id="ARBA00022825"/>
    </source>
</evidence>
<evidence type="ECO:0000256" key="11">
    <source>
        <dbReference type="ARBA" id="ARBA00022837"/>
    </source>
</evidence>
<dbReference type="InterPro" id="IPR000209">
    <property type="entry name" value="Peptidase_S8/S53_dom"/>
</dbReference>
<feature type="binding site" evidence="15">
    <location>
        <position position="524"/>
    </location>
    <ligand>
        <name>Ca(2+)</name>
        <dbReference type="ChEBI" id="CHEBI:29108"/>
    </ligand>
</feature>
<accession>A0AAD7BPB6</accession>
<evidence type="ECO:0000256" key="1">
    <source>
        <dbReference type="ARBA" id="ARBA00001910"/>
    </source>
</evidence>
<evidence type="ECO:0000313" key="19">
    <source>
        <dbReference type="Proteomes" id="UP001221142"/>
    </source>
</evidence>
<feature type="active site" description="Charge relay system" evidence="15">
    <location>
        <position position="284"/>
    </location>
</feature>
<dbReference type="GO" id="GO:0004252">
    <property type="term" value="F:serine-type endopeptidase activity"/>
    <property type="evidence" value="ECO:0007669"/>
    <property type="project" value="UniProtKB-UniRule"/>
</dbReference>
<feature type="active site" description="Charge relay system" evidence="15">
    <location>
        <position position="280"/>
    </location>
</feature>
<feature type="binding site" evidence="15">
    <location>
        <position position="543"/>
    </location>
    <ligand>
        <name>Ca(2+)</name>
        <dbReference type="ChEBI" id="CHEBI:29108"/>
    </ligand>
</feature>
<name>A0AAD7BPB6_9AGAR</name>
<dbReference type="FunFam" id="3.40.50.200:FF:000015">
    <property type="entry name" value="Tripeptidyl peptidase A"/>
    <property type="match status" value="1"/>
</dbReference>
<keyword evidence="6 15" id="KW-0645">Protease</keyword>
<evidence type="ECO:0000256" key="3">
    <source>
        <dbReference type="ARBA" id="ARBA00004239"/>
    </source>
</evidence>
<comment type="caution">
    <text evidence="18">The sequence shown here is derived from an EMBL/GenBank/DDBJ whole genome shotgun (WGS) entry which is preliminary data.</text>
</comment>
<evidence type="ECO:0000256" key="14">
    <source>
        <dbReference type="ARBA" id="ARBA00023180"/>
    </source>
</evidence>
<feature type="active site" description="Charge relay system" evidence="15">
    <location>
        <position position="481"/>
    </location>
</feature>
<protein>
    <recommendedName>
        <fullName evidence="4">tripeptidyl-peptidase II</fullName>
        <ecNumber evidence="4">3.4.14.10</ecNumber>
    </recommendedName>
</protein>
<dbReference type="GO" id="GO:0008240">
    <property type="term" value="F:tripeptidyl-peptidase activity"/>
    <property type="evidence" value="ECO:0007669"/>
    <property type="project" value="UniProtKB-EC"/>
</dbReference>
<dbReference type="CDD" id="cd04056">
    <property type="entry name" value="Peptidases_S53"/>
    <property type="match status" value="1"/>
</dbReference>
<evidence type="ECO:0000313" key="18">
    <source>
        <dbReference type="EMBL" id="KAJ7626137.1"/>
    </source>
</evidence>
<evidence type="ECO:0000256" key="9">
    <source>
        <dbReference type="ARBA" id="ARBA00022801"/>
    </source>
</evidence>
<evidence type="ECO:0000256" key="15">
    <source>
        <dbReference type="PROSITE-ProRule" id="PRU01032"/>
    </source>
</evidence>
<feature type="binding site" evidence="15">
    <location>
        <position position="545"/>
    </location>
    <ligand>
        <name>Ca(2+)</name>
        <dbReference type="ChEBI" id="CHEBI:29108"/>
    </ligand>
</feature>
<comment type="catalytic activity">
    <reaction evidence="1">
        <text>Release of an N-terminal tripeptide from a polypeptide.</text>
        <dbReference type="EC" id="3.4.14.10"/>
    </reaction>
</comment>
<keyword evidence="5" id="KW-0964">Secreted</keyword>
<dbReference type="Pfam" id="PF00082">
    <property type="entry name" value="Peptidase_S8"/>
    <property type="match status" value="1"/>
</dbReference>
<dbReference type="InterPro" id="IPR015366">
    <property type="entry name" value="S53_propep"/>
</dbReference>
<evidence type="ECO:0000256" key="5">
    <source>
        <dbReference type="ARBA" id="ARBA00022525"/>
    </source>
</evidence>
<dbReference type="PANTHER" id="PTHR14218:SF15">
    <property type="entry name" value="TRIPEPTIDYL-PEPTIDASE 1"/>
    <property type="match status" value="1"/>
</dbReference>
<keyword evidence="10 15" id="KW-0720">Serine protease</keyword>
<dbReference type="SUPFAM" id="SSF52743">
    <property type="entry name" value="Subtilisin-like"/>
    <property type="match status" value="1"/>
</dbReference>
<dbReference type="Proteomes" id="UP001221142">
    <property type="component" value="Unassembled WGS sequence"/>
</dbReference>
<dbReference type="InterPro" id="IPR030400">
    <property type="entry name" value="Sedolisin_dom"/>
</dbReference>
<keyword evidence="9 15" id="KW-0378">Hydrolase</keyword>
<evidence type="ECO:0000256" key="13">
    <source>
        <dbReference type="ARBA" id="ARBA00023145"/>
    </source>
</evidence>
<gene>
    <name evidence="18" type="ORF">FB45DRAFT_979936</name>
</gene>
<keyword evidence="12" id="KW-0843">Virulence</keyword>
<dbReference type="SUPFAM" id="SSF54897">
    <property type="entry name" value="Protease propeptides/inhibitors"/>
    <property type="match status" value="1"/>
</dbReference>
<proteinExistence type="predicted"/>
<dbReference type="InterPro" id="IPR050819">
    <property type="entry name" value="Tripeptidyl-peptidase_I"/>
</dbReference>
<feature type="binding site" evidence="15">
    <location>
        <position position="525"/>
    </location>
    <ligand>
        <name>Ca(2+)</name>
        <dbReference type="ChEBI" id="CHEBI:29108"/>
    </ligand>
</feature>
<dbReference type="Pfam" id="PF09286">
    <property type="entry name" value="Pro-kuma_activ"/>
    <property type="match status" value="1"/>
</dbReference>
<dbReference type="GO" id="GO:0006508">
    <property type="term" value="P:proteolysis"/>
    <property type="evidence" value="ECO:0007669"/>
    <property type="project" value="UniProtKB-KW"/>
</dbReference>
<dbReference type="CDD" id="cd11377">
    <property type="entry name" value="Pro-peptidase_S53"/>
    <property type="match status" value="1"/>
</dbReference>
<feature type="domain" description="Peptidase S53" evidence="17">
    <location>
        <begin position="205"/>
        <end position="564"/>
    </location>
</feature>
<feature type="chain" id="PRO_5042068408" description="tripeptidyl-peptidase II" evidence="16">
    <location>
        <begin position="19"/>
        <end position="564"/>
    </location>
</feature>
<keyword evidence="8 16" id="KW-0732">Signal</keyword>
<evidence type="ECO:0000256" key="12">
    <source>
        <dbReference type="ARBA" id="ARBA00023026"/>
    </source>
</evidence>
<dbReference type="EC" id="3.4.14.10" evidence="4"/>
<dbReference type="SMART" id="SM00944">
    <property type="entry name" value="Pro-kuma_activ"/>
    <property type="match status" value="1"/>
</dbReference>
<keyword evidence="19" id="KW-1185">Reference proteome</keyword>
<evidence type="ECO:0000256" key="16">
    <source>
        <dbReference type="SAM" id="SignalP"/>
    </source>
</evidence>
<dbReference type="PROSITE" id="PS51695">
    <property type="entry name" value="SEDOLISIN"/>
    <property type="match status" value="1"/>
</dbReference>
<comment type="function">
    <text evidence="2">Secreted tripeptidyl-peptidase which degrades proteins at acidic pHs and is involved in virulence.</text>
</comment>
<evidence type="ECO:0000259" key="17">
    <source>
        <dbReference type="PROSITE" id="PS51695"/>
    </source>
</evidence>
<keyword evidence="7 15" id="KW-0479">Metal-binding</keyword>
<dbReference type="GO" id="GO:0046872">
    <property type="term" value="F:metal ion binding"/>
    <property type="evidence" value="ECO:0007669"/>
    <property type="project" value="UniProtKB-UniRule"/>
</dbReference>
<dbReference type="InterPro" id="IPR036852">
    <property type="entry name" value="Peptidase_S8/S53_dom_sf"/>
</dbReference>
<dbReference type="PANTHER" id="PTHR14218">
    <property type="entry name" value="PROTEASE S8 TRIPEPTIDYL PEPTIDASE I CLN2"/>
    <property type="match status" value="1"/>
</dbReference>
<evidence type="ECO:0000256" key="7">
    <source>
        <dbReference type="ARBA" id="ARBA00022723"/>
    </source>
</evidence>
<dbReference type="AlphaFoldDB" id="A0AAD7BPB6"/>
<feature type="signal peptide" evidence="16">
    <location>
        <begin position="1"/>
        <end position="18"/>
    </location>
</feature>